<dbReference type="InterPro" id="IPR000594">
    <property type="entry name" value="ThiF_NAD_FAD-bd"/>
</dbReference>
<gene>
    <name evidence="3" type="ORF">BU251_02275</name>
</gene>
<name>A0A410P3I2_VELA1</name>
<dbReference type="PANTHER" id="PTHR43267">
    <property type="entry name" value="TRNA THREONYLCARBAMOYLADENOSINE DEHYDRATASE"/>
    <property type="match status" value="1"/>
</dbReference>
<proteinExistence type="predicted"/>
<dbReference type="EMBL" id="CP019384">
    <property type="protein sequence ID" value="QAT16638.1"/>
    <property type="molecule type" value="Genomic_DNA"/>
</dbReference>
<dbReference type="InterPro" id="IPR035985">
    <property type="entry name" value="Ubiquitin-activating_enz"/>
</dbReference>
<evidence type="ECO:0000313" key="3">
    <source>
        <dbReference type="EMBL" id="QAT16638.1"/>
    </source>
</evidence>
<dbReference type="AlphaFoldDB" id="A0A410P3I2"/>
<feature type="transmembrane region" description="Helical" evidence="1">
    <location>
        <begin position="222"/>
        <end position="243"/>
    </location>
</feature>
<dbReference type="GO" id="GO:0008641">
    <property type="term" value="F:ubiquitin-like modifier activating enzyme activity"/>
    <property type="evidence" value="ECO:0007669"/>
    <property type="project" value="InterPro"/>
</dbReference>
<dbReference type="PANTHER" id="PTHR43267:SF1">
    <property type="entry name" value="TRNA THREONYLCARBAMOYLADENOSINE DEHYDRATASE"/>
    <property type="match status" value="1"/>
</dbReference>
<dbReference type="KEGG" id="vai:BU251_02275"/>
<sequence>MKEDPGRFSRTALLLGKDAVHRFKQSSVVVVGLGAVGSFALEALARAGVGSFSLVDFDEVKPTNFNRQLFALESTLGKSKTKVACERVLDINPHCQVVAQHVFAGPENLSELLDPAPDAVIDAIDSLNPKTELLKFCVIHGIPVVSSMGACDKTDPFCIRVADISETRICPLARRIRKRLKKNGIHEGIVCVYGIQNPRGTLGEEGDEEILRRGRKRTPRGSIGYMTGMFGLVAACEVLKILAGGSLESVFGPGA</sequence>
<evidence type="ECO:0000313" key="4">
    <source>
        <dbReference type="Proteomes" id="UP000287243"/>
    </source>
</evidence>
<dbReference type="Pfam" id="PF00899">
    <property type="entry name" value="ThiF"/>
    <property type="match status" value="1"/>
</dbReference>
<feature type="domain" description="THIF-type NAD/FAD binding fold" evidence="2">
    <location>
        <begin position="9"/>
        <end position="244"/>
    </location>
</feature>
<keyword evidence="4" id="KW-1185">Reference proteome</keyword>
<evidence type="ECO:0000259" key="2">
    <source>
        <dbReference type="Pfam" id="PF00899"/>
    </source>
</evidence>
<accession>A0A410P3I2</accession>
<dbReference type="CDD" id="cd00755">
    <property type="entry name" value="YgdL_like"/>
    <property type="match status" value="1"/>
</dbReference>
<dbReference type="SUPFAM" id="SSF69572">
    <property type="entry name" value="Activating enzymes of the ubiquitin-like proteins"/>
    <property type="match status" value="1"/>
</dbReference>
<dbReference type="OrthoDB" id="9804286at2"/>
<keyword evidence="1" id="KW-1133">Transmembrane helix</keyword>
<dbReference type="GO" id="GO:0061503">
    <property type="term" value="F:tRNA threonylcarbamoyladenosine dehydratase"/>
    <property type="evidence" value="ECO:0007669"/>
    <property type="project" value="TreeGrafter"/>
</dbReference>
<reference evidence="3 4" key="1">
    <citation type="submission" date="2017-01" db="EMBL/GenBank/DDBJ databases">
        <title>First insights into the biology of 'candidatus Vampirococcus archaeovorus'.</title>
        <authorList>
            <person name="Kizina J."/>
            <person name="Jordan S."/>
            <person name="Stueber K."/>
            <person name="Reinhardt R."/>
            <person name="Harder J."/>
        </authorList>
    </citation>
    <scope>NUCLEOTIDE SEQUENCE [LARGE SCALE GENOMIC DNA]</scope>
    <source>
        <strain evidence="3 4">LiM</strain>
    </source>
</reference>
<dbReference type="Proteomes" id="UP000287243">
    <property type="component" value="Chromosome"/>
</dbReference>
<protein>
    <submittedName>
        <fullName evidence="3">HesA/MoeB/ThiF family protein</fullName>
    </submittedName>
</protein>
<dbReference type="InterPro" id="IPR045886">
    <property type="entry name" value="ThiF/MoeB/HesA"/>
</dbReference>
<dbReference type="GO" id="GO:0061504">
    <property type="term" value="P:cyclic threonylcarbamoyladenosine biosynthetic process"/>
    <property type="evidence" value="ECO:0007669"/>
    <property type="project" value="TreeGrafter"/>
</dbReference>
<dbReference type="Gene3D" id="3.40.50.720">
    <property type="entry name" value="NAD(P)-binding Rossmann-like Domain"/>
    <property type="match status" value="1"/>
</dbReference>
<organism evidence="3 4">
    <name type="scientific">Velamenicoccus archaeovorus</name>
    <dbReference type="NCBI Taxonomy" id="1930593"/>
    <lineage>
        <taxon>Bacteria</taxon>
        <taxon>Pseudomonadati</taxon>
        <taxon>Candidatus Omnitrophota</taxon>
        <taxon>Candidatus Velamenicoccus</taxon>
    </lineage>
</organism>
<dbReference type="RefSeq" id="WP_128699275.1">
    <property type="nucleotide sequence ID" value="NZ_CP019384.1"/>
</dbReference>
<keyword evidence="1" id="KW-0812">Transmembrane</keyword>
<keyword evidence="1" id="KW-0472">Membrane</keyword>
<evidence type="ECO:0000256" key="1">
    <source>
        <dbReference type="SAM" id="Phobius"/>
    </source>
</evidence>